<sequence>MHIPQPPSPTPPPSLHARQLNLHILTQTLIRPSTTIITTITLGTIDPASTETTPAAAAVPPPVTTHHHGGLSGGQIGAILGSVVGIVVLLLIIGFCYVGRRRMPITYDEETEYKHKYKKQTHSDKAGSSSSSSSQRNKGRGKGSRTTRGVYGYDYTEEEAAYYTAAPVRSKKKASSSSKKKNKDASVQEPAPAVVAERIPGGPKYPTYRAIPISNPRNPQIWRTG</sequence>
<feature type="compositionally biased region" description="Low complexity" evidence="1">
    <location>
        <begin position="126"/>
        <end position="136"/>
    </location>
</feature>
<evidence type="ECO:0008006" key="5">
    <source>
        <dbReference type="Google" id="ProtNLM"/>
    </source>
</evidence>
<dbReference type="Proteomes" id="UP000240760">
    <property type="component" value="Unassembled WGS sequence"/>
</dbReference>
<name>A0A2T4C1V3_TRILO</name>
<feature type="region of interest" description="Disordered" evidence="1">
    <location>
        <begin position="166"/>
        <end position="225"/>
    </location>
</feature>
<feature type="transmembrane region" description="Helical" evidence="2">
    <location>
        <begin position="76"/>
        <end position="98"/>
    </location>
</feature>
<feature type="region of interest" description="Disordered" evidence="1">
    <location>
        <begin position="116"/>
        <end position="149"/>
    </location>
</feature>
<keyword evidence="4" id="KW-1185">Reference proteome</keyword>
<dbReference type="EMBL" id="KZ679133">
    <property type="protein sequence ID" value="PTB75551.1"/>
    <property type="molecule type" value="Genomic_DNA"/>
</dbReference>
<dbReference type="OrthoDB" id="4900393at2759"/>
<gene>
    <name evidence="3" type="ORF">M440DRAFT_1256914</name>
</gene>
<evidence type="ECO:0000256" key="2">
    <source>
        <dbReference type="SAM" id="Phobius"/>
    </source>
</evidence>
<feature type="compositionally biased region" description="Polar residues" evidence="1">
    <location>
        <begin position="215"/>
        <end position="225"/>
    </location>
</feature>
<evidence type="ECO:0000313" key="3">
    <source>
        <dbReference type="EMBL" id="PTB75551.1"/>
    </source>
</evidence>
<keyword evidence="2" id="KW-0472">Membrane</keyword>
<evidence type="ECO:0000313" key="4">
    <source>
        <dbReference type="Proteomes" id="UP000240760"/>
    </source>
</evidence>
<feature type="compositionally biased region" description="Basic residues" evidence="1">
    <location>
        <begin position="169"/>
        <end position="182"/>
    </location>
</feature>
<accession>A0A2T4C1V3</accession>
<evidence type="ECO:0000256" key="1">
    <source>
        <dbReference type="SAM" id="MobiDB-lite"/>
    </source>
</evidence>
<proteinExistence type="predicted"/>
<keyword evidence="2" id="KW-1133">Transmembrane helix</keyword>
<reference evidence="3 4" key="1">
    <citation type="submission" date="2016-07" db="EMBL/GenBank/DDBJ databases">
        <title>Multiple horizontal gene transfer events from other fungi enriched the ability of initially mycotrophic Trichoderma (Ascomycota) to feed on dead plant biomass.</title>
        <authorList>
            <consortium name="DOE Joint Genome Institute"/>
            <person name="Aerts A."/>
            <person name="Atanasova L."/>
            <person name="Chenthamara K."/>
            <person name="Zhang J."/>
            <person name="Grujic M."/>
            <person name="Henrissat B."/>
            <person name="Kuo A."/>
            <person name="Salamov A."/>
            <person name="Lipzen A."/>
            <person name="Labutti K."/>
            <person name="Barry K."/>
            <person name="Miao Y."/>
            <person name="Rahimi M.J."/>
            <person name="Shen Q."/>
            <person name="Grigoriev I.V."/>
            <person name="Kubicek C.P."/>
            <person name="Druzhinina I.S."/>
        </authorList>
    </citation>
    <scope>NUCLEOTIDE SEQUENCE [LARGE SCALE GENOMIC DNA]</scope>
    <source>
        <strain evidence="3 4">ATCC 18648</strain>
    </source>
</reference>
<dbReference type="AlphaFoldDB" id="A0A2T4C1V3"/>
<organism evidence="3 4">
    <name type="scientific">Trichoderma longibrachiatum ATCC 18648</name>
    <dbReference type="NCBI Taxonomy" id="983965"/>
    <lineage>
        <taxon>Eukaryota</taxon>
        <taxon>Fungi</taxon>
        <taxon>Dikarya</taxon>
        <taxon>Ascomycota</taxon>
        <taxon>Pezizomycotina</taxon>
        <taxon>Sordariomycetes</taxon>
        <taxon>Hypocreomycetidae</taxon>
        <taxon>Hypocreales</taxon>
        <taxon>Hypocreaceae</taxon>
        <taxon>Trichoderma</taxon>
    </lineage>
</organism>
<protein>
    <recommendedName>
        <fullName evidence="5">Mid2 domain-containing protein</fullName>
    </recommendedName>
</protein>
<keyword evidence="2" id="KW-0812">Transmembrane</keyword>